<dbReference type="AlphaFoldDB" id="A0AAU8J1Z3"/>
<proteinExistence type="predicted"/>
<feature type="region of interest" description="Disordered" evidence="1">
    <location>
        <begin position="37"/>
        <end position="117"/>
    </location>
</feature>
<name>A0AAU8J1Z3_9ACTN</name>
<gene>
    <name evidence="3" type="ORF">ABII15_34605</name>
</gene>
<evidence type="ECO:0000256" key="1">
    <source>
        <dbReference type="SAM" id="MobiDB-lite"/>
    </source>
</evidence>
<feature type="chain" id="PRO_5043683819" description="Lipoprotein" evidence="2">
    <location>
        <begin position="22"/>
        <end position="117"/>
    </location>
</feature>
<evidence type="ECO:0000313" key="3">
    <source>
        <dbReference type="EMBL" id="XCJ74788.1"/>
    </source>
</evidence>
<reference evidence="3" key="1">
    <citation type="submission" date="2024-06" db="EMBL/GenBank/DDBJ databases">
        <title>Streptomyces sp. strain HUAS MG91 genome sequences.</title>
        <authorList>
            <person name="Mo P."/>
        </authorList>
    </citation>
    <scope>NUCLEOTIDE SEQUENCE</scope>
    <source>
        <strain evidence="3">HUAS MG91</strain>
    </source>
</reference>
<dbReference type="EMBL" id="CP159534">
    <property type="protein sequence ID" value="XCJ74788.1"/>
    <property type="molecule type" value="Genomic_DNA"/>
</dbReference>
<dbReference type="PROSITE" id="PS51257">
    <property type="entry name" value="PROKAR_LIPOPROTEIN"/>
    <property type="match status" value="1"/>
</dbReference>
<dbReference type="KEGG" id="stac:ABII15_34605"/>
<organism evidence="3">
    <name type="scientific">Streptomyces tabacisoli</name>
    <dbReference type="NCBI Taxonomy" id="3156398"/>
    <lineage>
        <taxon>Bacteria</taxon>
        <taxon>Bacillati</taxon>
        <taxon>Actinomycetota</taxon>
        <taxon>Actinomycetes</taxon>
        <taxon>Kitasatosporales</taxon>
        <taxon>Streptomycetaceae</taxon>
        <taxon>Streptomyces</taxon>
    </lineage>
</organism>
<accession>A0AAU8J1Z3</accession>
<feature type="signal peptide" evidence="2">
    <location>
        <begin position="1"/>
        <end position="21"/>
    </location>
</feature>
<dbReference type="RefSeq" id="WP_353946224.1">
    <property type="nucleotide sequence ID" value="NZ_CP159534.1"/>
</dbReference>
<keyword evidence="2" id="KW-0732">Signal</keyword>
<evidence type="ECO:0000256" key="2">
    <source>
        <dbReference type="SAM" id="SignalP"/>
    </source>
</evidence>
<sequence length="117" mass="11637">MPRLAVPALLVTLLVAVLGCAQGTGGGPTAYAPVTAAAERAVPDTPGCAPEQQHAPDGRQGVPSRGTSAHELLAPLAHEHGSGPTAVLEGIAPTVPAGRGPPRLDPPSPVELSVLRV</sequence>
<protein>
    <recommendedName>
        <fullName evidence="4">Lipoprotein</fullName>
    </recommendedName>
</protein>
<evidence type="ECO:0008006" key="4">
    <source>
        <dbReference type="Google" id="ProtNLM"/>
    </source>
</evidence>